<evidence type="ECO:0000313" key="5">
    <source>
        <dbReference type="EMBL" id="QDO83779.1"/>
    </source>
</evidence>
<dbReference type="PANTHER" id="PTHR35936">
    <property type="entry name" value="MEMBRANE-BOUND LYTIC MUREIN TRANSGLYCOSYLASE F"/>
    <property type="match status" value="1"/>
</dbReference>
<feature type="chain" id="PRO_5045894198" evidence="3">
    <location>
        <begin position="18"/>
        <end position="247"/>
    </location>
</feature>
<dbReference type="Pfam" id="PF00497">
    <property type="entry name" value="SBP_bac_3"/>
    <property type="match status" value="1"/>
</dbReference>
<protein>
    <submittedName>
        <fullName evidence="5">Transporter substrate-binding domain-containing protein</fullName>
    </submittedName>
</protein>
<feature type="signal peptide" evidence="3">
    <location>
        <begin position="1"/>
        <end position="17"/>
    </location>
</feature>
<organism evidence="5 6">
    <name type="scientific">Shewanella psychropiezotolerans</name>
    <dbReference type="NCBI Taxonomy" id="2593655"/>
    <lineage>
        <taxon>Bacteria</taxon>
        <taxon>Pseudomonadati</taxon>
        <taxon>Pseudomonadota</taxon>
        <taxon>Gammaproteobacteria</taxon>
        <taxon>Alteromonadales</taxon>
        <taxon>Shewanellaceae</taxon>
        <taxon>Shewanella</taxon>
    </lineage>
</organism>
<dbReference type="RefSeq" id="WP_144046150.1">
    <property type="nucleotide sequence ID" value="NZ_CP041614.1"/>
</dbReference>
<dbReference type="SUPFAM" id="SSF53850">
    <property type="entry name" value="Periplasmic binding protein-like II"/>
    <property type="match status" value="1"/>
</dbReference>
<keyword evidence="6" id="KW-1185">Reference proteome</keyword>
<dbReference type="PANTHER" id="PTHR35936:SF25">
    <property type="entry name" value="ABC TRANSPORTER SUBSTRATE-BINDING PROTEIN"/>
    <property type="match status" value="1"/>
</dbReference>
<proteinExistence type="inferred from homology"/>
<evidence type="ECO:0000256" key="3">
    <source>
        <dbReference type="SAM" id="SignalP"/>
    </source>
</evidence>
<feature type="domain" description="Solute-binding protein family 3/N-terminal" evidence="4">
    <location>
        <begin position="26"/>
        <end position="139"/>
    </location>
</feature>
<comment type="similarity">
    <text evidence="1">Belongs to the bacterial solute-binding protein 3 family.</text>
</comment>
<evidence type="ECO:0000313" key="6">
    <source>
        <dbReference type="Proteomes" id="UP000315947"/>
    </source>
</evidence>
<dbReference type="InterPro" id="IPR001638">
    <property type="entry name" value="Solute-binding_3/MltF_N"/>
</dbReference>
<gene>
    <name evidence="5" type="ORF">FM037_11695</name>
</gene>
<accession>A0ABX5WXK0</accession>
<dbReference type="EMBL" id="CP041614">
    <property type="protein sequence ID" value="QDO83779.1"/>
    <property type="molecule type" value="Genomic_DNA"/>
</dbReference>
<dbReference type="Gene3D" id="3.40.190.10">
    <property type="entry name" value="Periplasmic binding protein-like II"/>
    <property type="match status" value="2"/>
</dbReference>
<reference evidence="5 6" key="1">
    <citation type="submission" date="2019-07" db="EMBL/GenBank/DDBJ databases">
        <title>Shewanella sp. YLB-06 whole genomic sequence.</title>
        <authorList>
            <person name="Yu L."/>
        </authorList>
    </citation>
    <scope>NUCLEOTIDE SEQUENCE [LARGE SCALE GENOMIC DNA]</scope>
    <source>
        <strain evidence="5 6">YLB-06</strain>
    </source>
</reference>
<keyword evidence="2 3" id="KW-0732">Signal</keyword>
<evidence type="ECO:0000256" key="2">
    <source>
        <dbReference type="ARBA" id="ARBA00022729"/>
    </source>
</evidence>
<evidence type="ECO:0000259" key="4">
    <source>
        <dbReference type="Pfam" id="PF00497"/>
    </source>
</evidence>
<sequence>MRRWLCFILMFGLPVWAAPSMRACIDHYPPFQIISDDGITGESLVALNLLAKLIGHELVIKTSPNFARCLRMLEVGQVDVVAGLILKPKRQAYASFLPYREDSHYLFISRDPDIDIEHYEQLADYTIAVSRHTHYFDRFDQDPDLRKMVVNDLKTAIVMLAKRRFDLLIVPEMTLPSIRRDFAQFNSLFKVHPYRFKPQRIIYFGFSRKHQLAIEPDMLSTTVEAAYEDGLFIKKIEEFTSEHLEWY</sequence>
<dbReference type="Proteomes" id="UP000315947">
    <property type="component" value="Chromosome"/>
</dbReference>
<evidence type="ECO:0000256" key="1">
    <source>
        <dbReference type="ARBA" id="ARBA00010333"/>
    </source>
</evidence>
<name>A0ABX5WXK0_9GAMM</name>